<dbReference type="InterPro" id="IPR007712">
    <property type="entry name" value="RelE/ParE_toxin"/>
</dbReference>
<name>A0A381DL07_9BACT</name>
<keyword evidence="2" id="KW-1185">Reference proteome</keyword>
<dbReference type="RefSeq" id="WP_089182064.1">
    <property type="nucleotide sequence ID" value="NZ_CP043427.1"/>
</dbReference>
<dbReference type="InterPro" id="IPR035093">
    <property type="entry name" value="RelE/ParE_toxin_dom_sf"/>
</dbReference>
<organism evidence="1 2">
    <name type="scientific">Campylobacter sputorum subsp. sputorum</name>
    <dbReference type="NCBI Taxonomy" id="32024"/>
    <lineage>
        <taxon>Bacteria</taxon>
        <taxon>Pseudomonadati</taxon>
        <taxon>Campylobacterota</taxon>
        <taxon>Epsilonproteobacteria</taxon>
        <taxon>Campylobacterales</taxon>
        <taxon>Campylobacteraceae</taxon>
        <taxon>Campylobacter</taxon>
    </lineage>
</organism>
<gene>
    <name evidence="1" type="ORF">NCTC12475_01544</name>
</gene>
<dbReference type="AlphaFoldDB" id="A0A381DL07"/>
<dbReference type="OrthoDB" id="1362197at2"/>
<dbReference type="Gene3D" id="3.30.2310.20">
    <property type="entry name" value="RelE-like"/>
    <property type="match status" value="1"/>
</dbReference>
<dbReference type="Pfam" id="PF05016">
    <property type="entry name" value="ParE_toxin"/>
    <property type="match status" value="1"/>
</dbReference>
<sequence>MEIRYSKKFNTELKNILDFISLDSKERAVNFARDLNNRILDATFMPYRFSKNKIINDENIRDLIFKNYVIPFAIKNNCIEILGIYKNNIWKP</sequence>
<evidence type="ECO:0000313" key="2">
    <source>
        <dbReference type="Proteomes" id="UP000254920"/>
    </source>
</evidence>
<dbReference type="Proteomes" id="UP000254920">
    <property type="component" value="Unassembled WGS sequence"/>
</dbReference>
<evidence type="ECO:0000313" key="1">
    <source>
        <dbReference type="EMBL" id="SUX11325.1"/>
    </source>
</evidence>
<dbReference type="EMBL" id="UFVD01000001">
    <property type="protein sequence ID" value="SUX11325.1"/>
    <property type="molecule type" value="Genomic_DNA"/>
</dbReference>
<accession>A0A381DL07</accession>
<dbReference type="STRING" id="32024.GCA_000788295_00920"/>
<protein>
    <submittedName>
        <fullName evidence="1">Plasmid stabilization system protein</fullName>
    </submittedName>
</protein>
<dbReference type="GeneID" id="93090186"/>
<reference evidence="1 2" key="1">
    <citation type="submission" date="2018-06" db="EMBL/GenBank/DDBJ databases">
        <authorList>
            <consortium name="Pathogen Informatics"/>
            <person name="Doyle S."/>
        </authorList>
    </citation>
    <scope>NUCLEOTIDE SEQUENCE [LARGE SCALE GENOMIC DNA]</scope>
    <source>
        <strain evidence="1 2">NCTC12475</strain>
    </source>
</reference>
<proteinExistence type="predicted"/>